<dbReference type="AlphaFoldDB" id="A0AAU9Q2Q5"/>
<protein>
    <submittedName>
        <fullName evidence="8">OmpA family protein</fullName>
    </submittedName>
</protein>
<feature type="compositionally biased region" description="Basic and acidic residues" evidence="5">
    <location>
        <begin position="195"/>
        <end position="204"/>
    </location>
</feature>
<evidence type="ECO:0000256" key="3">
    <source>
        <dbReference type="ARBA" id="ARBA00023237"/>
    </source>
</evidence>
<dbReference type="PANTHER" id="PTHR30329">
    <property type="entry name" value="STATOR ELEMENT OF FLAGELLAR MOTOR COMPLEX"/>
    <property type="match status" value="1"/>
</dbReference>
<organism evidence="8 9">
    <name type="scientific">Vibrio owensii</name>
    <dbReference type="NCBI Taxonomy" id="696485"/>
    <lineage>
        <taxon>Bacteria</taxon>
        <taxon>Pseudomonadati</taxon>
        <taxon>Pseudomonadota</taxon>
        <taxon>Gammaproteobacteria</taxon>
        <taxon>Vibrionales</taxon>
        <taxon>Vibrionaceae</taxon>
        <taxon>Vibrio</taxon>
    </lineage>
</organism>
<dbReference type="Proteomes" id="UP001295420">
    <property type="component" value="Unassembled WGS sequence"/>
</dbReference>
<dbReference type="SUPFAM" id="SSF103088">
    <property type="entry name" value="OmpA-like"/>
    <property type="match status" value="1"/>
</dbReference>
<dbReference type="EMBL" id="CAKMTQ010000010">
    <property type="protein sequence ID" value="CAH1524734.1"/>
    <property type="molecule type" value="Genomic_DNA"/>
</dbReference>
<dbReference type="RefSeq" id="WP_208444995.1">
    <property type="nucleotide sequence ID" value="NZ_CAKMTQ010000010.1"/>
</dbReference>
<feature type="region of interest" description="Disordered" evidence="5">
    <location>
        <begin position="171"/>
        <end position="211"/>
    </location>
</feature>
<keyword evidence="6" id="KW-0732">Signal</keyword>
<evidence type="ECO:0000256" key="2">
    <source>
        <dbReference type="ARBA" id="ARBA00023136"/>
    </source>
</evidence>
<dbReference type="InterPro" id="IPR006665">
    <property type="entry name" value="OmpA-like"/>
</dbReference>
<evidence type="ECO:0000256" key="5">
    <source>
        <dbReference type="SAM" id="MobiDB-lite"/>
    </source>
</evidence>
<gene>
    <name evidence="8" type="ORF">THF1D04_180080</name>
</gene>
<feature type="domain" description="OmpA-like" evidence="7">
    <location>
        <begin position="96"/>
        <end position="211"/>
    </location>
</feature>
<dbReference type="CDD" id="cd07185">
    <property type="entry name" value="OmpA_C-like"/>
    <property type="match status" value="1"/>
</dbReference>
<evidence type="ECO:0000313" key="9">
    <source>
        <dbReference type="Proteomes" id="UP001295420"/>
    </source>
</evidence>
<evidence type="ECO:0000256" key="6">
    <source>
        <dbReference type="SAM" id="SignalP"/>
    </source>
</evidence>
<dbReference type="Gene3D" id="3.30.1330.60">
    <property type="entry name" value="OmpA-like domain"/>
    <property type="match status" value="1"/>
</dbReference>
<sequence length="211" mass="23310">MNKLILALAVSLSMPSFAQDNTNQALYYYCQQGQNQYQESMSLGHQTEVKYHQGPFMQITVNGEQSALEPILLSQLEQTGIDKSCATYLLSRAQLTENQQGELAARVLFEFDEASLNTQSKFILTQLNQQLKQRPQSSLLVVGNTDAKGSNGYNLTLGLKRANSVAQYLEGHDEVASSSRSDGETHPVSSNANTHGRELNRRVDINVPTQG</sequence>
<proteinExistence type="predicted"/>
<dbReference type="InterPro" id="IPR036737">
    <property type="entry name" value="OmpA-like_sf"/>
</dbReference>
<feature type="compositionally biased region" description="Basic and acidic residues" evidence="5">
    <location>
        <begin position="171"/>
        <end position="185"/>
    </location>
</feature>
<evidence type="ECO:0000313" key="8">
    <source>
        <dbReference type="EMBL" id="CAH1524734.1"/>
    </source>
</evidence>
<dbReference type="PROSITE" id="PS51123">
    <property type="entry name" value="OMPA_2"/>
    <property type="match status" value="1"/>
</dbReference>
<comment type="caution">
    <text evidence="8">The sequence shown here is derived from an EMBL/GenBank/DDBJ whole genome shotgun (WGS) entry which is preliminary data.</text>
</comment>
<dbReference type="PRINTS" id="PR01021">
    <property type="entry name" value="OMPADOMAIN"/>
</dbReference>
<accession>A0AAU9Q2Q5</accession>
<dbReference type="Pfam" id="PF00691">
    <property type="entry name" value="OmpA"/>
    <property type="match status" value="1"/>
</dbReference>
<dbReference type="PANTHER" id="PTHR30329:SF21">
    <property type="entry name" value="LIPOPROTEIN YIAD-RELATED"/>
    <property type="match status" value="1"/>
</dbReference>
<evidence type="ECO:0000259" key="7">
    <source>
        <dbReference type="PROSITE" id="PS51123"/>
    </source>
</evidence>
<evidence type="ECO:0000256" key="4">
    <source>
        <dbReference type="PROSITE-ProRule" id="PRU00473"/>
    </source>
</evidence>
<dbReference type="GO" id="GO:0009279">
    <property type="term" value="C:cell outer membrane"/>
    <property type="evidence" value="ECO:0007669"/>
    <property type="project" value="UniProtKB-SubCell"/>
</dbReference>
<dbReference type="InterPro" id="IPR006664">
    <property type="entry name" value="OMP_bac"/>
</dbReference>
<reference evidence="8" key="1">
    <citation type="submission" date="2022-01" db="EMBL/GenBank/DDBJ databases">
        <authorList>
            <person name="Lagorce A."/>
        </authorList>
    </citation>
    <scope>NUCLEOTIDE SEQUENCE</scope>
    <source>
        <strain evidence="8">Th15_F1_D04</strain>
    </source>
</reference>
<keyword evidence="3" id="KW-0998">Cell outer membrane</keyword>
<evidence type="ECO:0000256" key="1">
    <source>
        <dbReference type="ARBA" id="ARBA00004442"/>
    </source>
</evidence>
<feature type="chain" id="PRO_5043661733" evidence="6">
    <location>
        <begin position="19"/>
        <end position="211"/>
    </location>
</feature>
<dbReference type="InterPro" id="IPR050330">
    <property type="entry name" value="Bact_OuterMem_StrucFunc"/>
</dbReference>
<feature type="signal peptide" evidence="6">
    <location>
        <begin position="1"/>
        <end position="18"/>
    </location>
</feature>
<comment type="subcellular location">
    <subcellularLocation>
        <location evidence="1">Cell outer membrane</location>
    </subcellularLocation>
</comment>
<keyword evidence="2 4" id="KW-0472">Membrane</keyword>
<name>A0AAU9Q2Q5_9VIBR</name>